<name>A0A084A9F3_LACLC</name>
<dbReference type="InterPro" id="IPR020449">
    <property type="entry name" value="Tscrpt_reg_AraC-type_HTH"/>
</dbReference>
<dbReference type="EMBL" id="AZSI01000105">
    <property type="protein sequence ID" value="KEY61932.1"/>
    <property type="molecule type" value="Genomic_DNA"/>
</dbReference>
<dbReference type="PANTHER" id="PTHR43280:SF28">
    <property type="entry name" value="HTH-TYPE TRANSCRIPTIONAL ACTIVATOR RHAS"/>
    <property type="match status" value="1"/>
</dbReference>
<keyword evidence="2" id="KW-0238">DNA-binding</keyword>
<dbReference type="Gene3D" id="1.10.10.60">
    <property type="entry name" value="Homeodomain-like"/>
    <property type="match status" value="2"/>
</dbReference>
<evidence type="ECO:0000313" key="6">
    <source>
        <dbReference type="Proteomes" id="UP000028401"/>
    </source>
</evidence>
<reference evidence="5 6" key="1">
    <citation type="submission" date="2014-06" db="EMBL/GenBank/DDBJ databases">
        <title>Draft genome sequence of the putrescine producing strain Lactococcus lactis subsp cremoris GE214.</title>
        <authorList>
            <person name="Ladero V."/>
            <person name="Linares D.M."/>
            <person name="del Rio B."/>
            <person name="Mayo B."/>
            <person name="Martin M.C."/>
            <person name="Fernandez M."/>
            <person name="Alvarez M.A."/>
        </authorList>
    </citation>
    <scope>NUCLEOTIDE SEQUENCE [LARGE SCALE GENOMIC DNA]</scope>
    <source>
        <strain evidence="5 6">GE214</strain>
    </source>
</reference>
<proteinExistence type="predicted"/>
<dbReference type="SUPFAM" id="SSF46689">
    <property type="entry name" value="Homeodomain-like"/>
    <property type="match status" value="1"/>
</dbReference>
<dbReference type="PANTHER" id="PTHR43280">
    <property type="entry name" value="ARAC-FAMILY TRANSCRIPTIONAL REGULATOR"/>
    <property type="match status" value="1"/>
</dbReference>
<dbReference type="SUPFAM" id="SSF51215">
    <property type="entry name" value="Regulatory protein AraC"/>
    <property type="match status" value="1"/>
</dbReference>
<dbReference type="PATRIC" id="fig|1415168.3.peg.2125"/>
<dbReference type="CDD" id="cd02208">
    <property type="entry name" value="cupin_RmlC-like"/>
    <property type="match status" value="1"/>
</dbReference>
<keyword evidence="1" id="KW-0805">Transcription regulation</keyword>
<dbReference type="GO" id="GO:0043565">
    <property type="term" value="F:sequence-specific DNA binding"/>
    <property type="evidence" value="ECO:0007669"/>
    <property type="project" value="InterPro"/>
</dbReference>
<dbReference type="InterPro" id="IPR003313">
    <property type="entry name" value="AraC-bd"/>
</dbReference>
<sequence length="299" mass="34882">MNKEPEWLKNIISLPEINMNMKFFGGHQQSVPLGWKNEREAHFAFEIMIILDGVQQTKFDGCSFNCYQDDIILIPPGMPHENSCISPTGMHYFCVHFDIDDPEIQLNILMLCSVKLNKNNDSFPKIKSVLQKYITLIETNTFSLREKLMTEKLLIELILSLYDYTLLEQNIATLSDNSSLILAKSIADTIQQNFRTFTKQPIKENQQLLSMHEIAYALNISESTMLKVFRKVYSISPKNYLDQLRYNESKFLLHQPNLPISEIAETIGYQNLSHFSRQFKQWSNLSPKEYRVHFQKNGR</sequence>
<evidence type="ECO:0000256" key="2">
    <source>
        <dbReference type="ARBA" id="ARBA00023125"/>
    </source>
</evidence>
<dbReference type="RefSeq" id="WP_042748648.1">
    <property type="nucleotide sequence ID" value="NZ_AZSI01000105.1"/>
</dbReference>
<accession>A0A084A9F3</accession>
<evidence type="ECO:0000313" key="5">
    <source>
        <dbReference type="EMBL" id="KEY61932.1"/>
    </source>
</evidence>
<evidence type="ECO:0000256" key="1">
    <source>
        <dbReference type="ARBA" id="ARBA00023015"/>
    </source>
</evidence>
<organism evidence="5 6">
    <name type="scientific">Lactococcus cremoris subsp. cremoris GE214</name>
    <dbReference type="NCBI Taxonomy" id="1415168"/>
    <lineage>
        <taxon>Bacteria</taxon>
        <taxon>Bacillati</taxon>
        <taxon>Bacillota</taxon>
        <taxon>Bacilli</taxon>
        <taxon>Lactobacillales</taxon>
        <taxon>Streptococcaceae</taxon>
        <taxon>Lactococcus</taxon>
        <taxon>Lactococcus cremoris subsp. cremoris</taxon>
    </lineage>
</organism>
<feature type="domain" description="HTH araC/xylS-type" evidence="4">
    <location>
        <begin position="192"/>
        <end position="293"/>
    </location>
</feature>
<dbReference type="InterPro" id="IPR037923">
    <property type="entry name" value="HTH-like"/>
</dbReference>
<keyword evidence="3" id="KW-0804">Transcription</keyword>
<dbReference type="AlphaFoldDB" id="A0A084A9F3"/>
<dbReference type="InterPro" id="IPR009057">
    <property type="entry name" value="Homeodomain-like_sf"/>
</dbReference>
<protein>
    <submittedName>
        <fullName evidence="5">Transcriptional regulator, AraC family</fullName>
    </submittedName>
</protein>
<gene>
    <name evidence="5" type="ORF">U725_02047</name>
</gene>
<dbReference type="GO" id="GO:0003700">
    <property type="term" value="F:DNA-binding transcription factor activity"/>
    <property type="evidence" value="ECO:0007669"/>
    <property type="project" value="InterPro"/>
</dbReference>
<comment type="caution">
    <text evidence="5">The sequence shown here is derived from an EMBL/GenBank/DDBJ whole genome shotgun (WGS) entry which is preliminary data.</text>
</comment>
<dbReference type="PRINTS" id="PR00032">
    <property type="entry name" value="HTHARAC"/>
</dbReference>
<dbReference type="PROSITE" id="PS01124">
    <property type="entry name" value="HTH_ARAC_FAMILY_2"/>
    <property type="match status" value="1"/>
</dbReference>
<dbReference type="InterPro" id="IPR014710">
    <property type="entry name" value="RmlC-like_jellyroll"/>
</dbReference>
<dbReference type="SMART" id="SM00342">
    <property type="entry name" value="HTH_ARAC"/>
    <property type="match status" value="1"/>
</dbReference>
<dbReference type="Pfam" id="PF12833">
    <property type="entry name" value="HTH_18"/>
    <property type="match status" value="1"/>
</dbReference>
<evidence type="ECO:0000259" key="4">
    <source>
        <dbReference type="PROSITE" id="PS01124"/>
    </source>
</evidence>
<evidence type="ECO:0000256" key="3">
    <source>
        <dbReference type="ARBA" id="ARBA00023163"/>
    </source>
</evidence>
<dbReference type="Proteomes" id="UP000028401">
    <property type="component" value="Unassembled WGS sequence"/>
</dbReference>
<dbReference type="Gene3D" id="2.60.120.10">
    <property type="entry name" value="Jelly Rolls"/>
    <property type="match status" value="1"/>
</dbReference>
<dbReference type="Pfam" id="PF02311">
    <property type="entry name" value="AraC_binding"/>
    <property type="match status" value="1"/>
</dbReference>
<dbReference type="InterPro" id="IPR018060">
    <property type="entry name" value="HTH_AraC"/>
</dbReference>